<organism evidence="1 2">
    <name type="scientific">Chungangia koreensis</name>
    <dbReference type="NCBI Taxonomy" id="752657"/>
    <lineage>
        <taxon>Bacteria</taxon>
        <taxon>Bacillati</taxon>
        <taxon>Bacillota</taxon>
        <taxon>Bacilli</taxon>
        <taxon>Lactobacillales</taxon>
        <taxon>Chungangia</taxon>
    </lineage>
</organism>
<comment type="caution">
    <text evidence="1">The sequence shown here is derived from an EMBL/GenBank/DDBJ whole genome shotgun (WGS) entry which is preliminary data.</text>
</comment>
<sequence>MKWSLQQLQKYRANGMQIDEQVLLDDVTKRNPEIRAISPVQVQGFCTIGARSMTCHFKLSGTMTLPDARTWEDVEYPFSVESDEQFSWDDLAEKADEVHAVSGEIIDPTPVFEEMVLLEVPMQVFNEDENAPEHEEGNGWSFSTEEAFAEKMKNEKPKVDPRLADLAKYFDQSEE</sequence>
<dbReference type="Pfam" id="PF02620">
    <property type="entry name" value="YceD"/>
    <property type="match status" value="1"/>
</dbReference>
<evidence type="ECO:0000313" key="1">
    <source>
        <dbReference type="EMBL" id="MFC4409319.1"/>
    </source>
</evidence>
<protein>
    <submittedName>
        <fullName evidence="1">YceD family protein</fullName>
    </submittedName>
</protein>
<dbReference type="Proteomes" id="UP001595817">
    <property type="component" value="Unassembled WGS sequence"/>
</dbReference>
<accession>A0ABV8X2I0</accession>
<gene>
    <name evidence="1" type="ORF">ACFOZY_02590</name>
</gene>
<proteinExistence type="predicted"/>
<evidence type="ECO:0000313" key="2">
    <source>
        <dbReference type="Proteomes" id="UP001595817"/>
    </source>
</evidence>
<dbReference type="RefSeq" id="WP_378151931.1">
    <property type="nucleotide sequence ID" value="NZ_JBHSEC010000002.1"/>
</dbReference>
<dbReference type="InterPro" id="IPR003772">
    <property type="entry name" value="YceD"/>
</dbReference>
<name>A0ABV8X2I0_9LACT</name>
<keyword evidence="2" id="KW-1185">Reference proteome</keyword>
<dbReference type="EMBL" id="JBHSEC010000002">
    <property type="protein sequence ID" value="MFC4409319.1"/>
    <property type="molecule type" value="Genomic_DNA"/>
</dbReference>
<reference evidence="2" key="1">
    <citation type="journal article" date="2019" name="Int. J. Syst. Evol. Microbiol.">
        <title>The Global Catalogue of Microorganisms (GCM) 10K type strain sequencing project: providing services to taxonomists for standard genome sequencing and annotation.</title>
        <authorList>
            <consortium name="The Broad Institute Genomics Platform"/>
            <consortium name="The Broad Institute Genome Sequencing Center for Infectious Disease"/>
            <person name="Wu L."/>
            <person name="Ma J."/>
        </authorList>
    </citation>
    <scope>NUCLEOTIDE SEQUENCE [LARGE SCALE GENOMIC DNA]</scope>
    <source>
        <strain evidence="2">CCUG 59778</strain>
    </source>
</reference>